<gene>
    <name evidence="2" type="ORF">MJB10_01980</name>
</gene>
<keyword evidence="3" id="KW-1185">Reference proteome</keyword>
<proteinExistence type="predicted"/>
<evidence type="ECO:0000259" key="1">
    <source>
        <dbReference type="Pfam" id="PF07833"/>
    </source>
</evidence>
<reference evidence="2" key="1">
    <citation type="submission" date="2022-02" db="EMBL/GenBank/DDBJ databases">
        <title>Paenibacillus sp. MBLB1832 Whole Genome Shotgun Sequencing.</title>
        <authorList>
            <person name="Hwang C.Y."/>
            <person name="Cho E.-S."/>
            <person name="Seo M.-J."/>
        </authorList>
    </citation>
    <scope>NUCLEOTIDE SEQUENCE</scope>
    <source>
        <strain evidence="2">MBLB1832</strain>
    </source>
</reference>
<accession>A0AA96RL15</accession>
<evidence type="ECO:0000313" key="3">
    <source>
        <dbReference type="Proteomes" id="UP001304650"/>
    </source>
</evidence>
<evidence type="ECO:0000313" key="2">
    <source>
        <dbReference type="EMBL" id="WNR44944.1"/>
    </source>
</evidence>
<protein>
    <submittedName>
        <fullName evidence="2">Copper amine oxidase N-terminal domain-containing protein</fullName>
    </submittedName>
</protein>
<name>A0AA96RL15_9BACL</name>
<dbReference type="Pfam" id="PF07833">
    <property type="entry name" value="Cu_amine_oxidN1"/>
    <property type="match status" value="1"/>
</dbReference>
<dbReference type="InterPro" id="IPR012854">
    <property type="entry name" value="Cu_amine_oxidase-like_N"/>
</dbReference>
<dbReference type="Gene3D" id="3.30.457.10">
    <property type="entry name" value="Copper amine oxidase-like, N-terminal domain"/>
    <property type="match status" value="1"/>
</dbReference>
<feature type="domain" description="Copper amine oxidase-like N-terminal" evidence="1">
    <location>
        <begin position="431"/>
        <end position="530"/>
    </location>
</feature>
<dbReference type="KEGG" id="proo:MJB10_01980"/>
<dbReference type="PROSITE" id="PS51257">
    <property type="entry name" value="PROKAR_LIPOPROTEIN"/>
    <property type="match status" value="1"/>
</dbReference>
<dbReference type="Proteomes" id="UP001304650">
    <property type="component" value="Chromosome"/>
</dbReference>
<dbReference type="InterPro" id="IPR036582">
    <property type="entry name" value="Mao_N_sf"/>
</dbReference>
<dbReference type="AlphaFoldDB" id="A0AA96RL15"/>
<sequence length="533" mass="58508">MQRKTLLGLISTWLVIMLLTLTGCQTIQGLDIEQALLNSASLQSAEASASLKMDVLTSNTDKLSNEDKQMIALLKNLKIDLTSIIMQDKQHLSVDGAISYDKGSIPFRLAVNDSKVVIGIEGAKKPILFDLGTASAKLPMAASVPATDNQQLLVQKIEELIPSIMKFFLHNAPNPDHISVSSVVESVHNETLSLQKAHIEVYGNEIQGLLKTLLTNILADEKGMKELIGQLYDALLPLIQEEMNKSAKDKDASDFGLDYNEMIMPYIENRTLAVEFIHTTLQQLLRKTLKDWDKQVKDSASSPMEKAMFSDKTSLKLDLFIDSAKQIRKANLAVTIPVTDEKSPGIEGVQIAMTSEIWHINLPVTAHTIDIAGGTQDMNKVTYKDSAFLTFFVPTSKAYAFLRHDLKIAKKEVNLTLSPNAADLHPLDASHPFINGDQIAMMPVRFISERLGAAVTWNAASKEITVKDALNDTTIVMALGSRTASVNGAVVEMSSPAMLKNGSTFVPMRFIAEQLGSKVIYDDATHSVTITRE</sequence>
<organism evidence="2 3">
    <name type="scientific">Paenibacillus roseopurpureus</name>
    <dbReference type="NCBI Taxonomy" id="2918901"/>
    <lineage>
        <taxon>Bacteria</taxon>
        <taxon>Bacillati</taxon>
        <taxon>Bacillota</taxon>
        <taxon>Bacilli</taxon>
        <taxon>Bacillales</taxon>
        <taxon>Paenibacillaceae</taxon>
        <taxon>Paenibacillus</taxon>
    </lineage>
</organism>
<dbReference type="EMBL" id="CP130319">
    <property type="protein sequence ID" value="WNR44944.1"/>
    <property type="molecule type" value="Genomic_DNA"/>
</dbReference>
<dbReference type="RefSeq" id="WP_314801163.1">
    <property type="nucleotide sequence ID" value="NZ_CP130319.1"/>
</dbReference>
<dbReference type="SUPFAM" id="SSF55383">
    <property type="entry name" value="Copper amine oxidase, domain N"/>
    <property type="match status" value="1"/>
</dbReference>